<evidence type="ECO:0000256" key="1">
    <source>
        <dbReference type="ARBA" id="ARBA00005532"/>
    </source>
</evidence>
<evidence type="ECO:0000313" key="11">
    <source>
        <dbReference type="Proteomes" id="UP000250166"/>
    </source>
</evidence>
<dbReference type="Gene3D" id="1.10.286.20">
    <property type="match status" value="1"/>
</dbReference>
<dbReference type="HAMAP" id="MF_00050">
    <property type="entry name" value="EF_Ts"/>
    <property type="match status" value="1"/>
</dbReference>
<evidence type="ECO:0000256" key="2">
    <source>
        <dbReference type="ARBA" id="ARBA00016956"/>
    </source>
</evidence>
<dbReference type="PANTHER" id="PTHR11741">
    <property type="entry name" value="ELONGATION FACTOR TS"/>
    <property type="match status" value="1"/>
</dbReference>
<dbReference type="PANTHER" id="PTHR11741:SF0">
    <property type="entry name" value="ELONGATION FACTOR TS, MITOCHONDRIAL"/>
    <property type="match status" value="1"/>
</dbReference>
<dbReference type="SUPFAM" id="SSF54713">
    <property type="entry name" value="Elongation factor Ts (EF-Ts), dimerisation domain"/>
    <property type="match status" value="2"/>
</dbReference>
<gene>
    <name evidence="5 10" type="primary">tsf</name>
    <name evidence="10" type="ORF">NCTC13102_00980</name>
</gene>
<evidence type="ECO:0000256" key="3">
    <source>
        <dbReference type="ARBA" id="ARBA00022768"/>
    </source>
</evidence>
<dbReference type="Pfam" id="PF00889">
    <property type="entry name" value="EF_TS"/>
    <property type="match status" value="2"/>
</dbReference>
<dbReference type="InterPro" id="IPR014039">
    <property type="entry name" value="Transl_elong_EFTs/EF1B_dimer"/>
</dbReference>
<dbReference type="CDD" id="cd14275">
    <property type="entry name" value="UBA_EF-Ts"/>
    <property type="match status" value="1"/>
</dbReference>
<keyword evidence="8" id="KW-0175">Coiled coil</keyword>
<dbReference type="InterPro" id="IPR036402">
    <property type="entry name" value="EF-Ts_dimer_sf"/>
</dbReference>
<evidence type="ECO:0000313" key="10">
    <source>
        <dbReference type="EMBL" id="SQB98517.1"/>
    </source>
</evidence>
<dbReference type="GO" id="GO:0003746">
    <property type="term" value="F:translation elongation factor activity"/>
    <property type="evidence" value="ECO:0007669"/>
    <property type="project" value="UniProtKB-UniRule"/>
</dbReference>
<protein>
    <recommendedName>
        <fullName evidence="2 5">Elongation factor Ts</fullName>
        <shortName evidence="5">EF-Ts</shortName>
    </recommendedName>
</protein>
<dbReference type="GO" id="GO:0005737">
    <property type="term" value="C:cytoplasm"/>
    <property type="evidence" value="ECO:0007669"/>
    <property type="project" value="UniProtKB-SubCell"/>
</dbReference>
<comment type="subcellular location">
    <subcellularLocation>
        <location evidence="5 7">Cytoplasm</location>
    </subcellularLocation>
</comment>
<dbReference type="Gene3D" id="3.30.479.20">
    <property type="entry name" value="Elongation factor Ts, dimerisation domain"/>
    <property type="match status" value="2"/>
</dbReference>
<organism evidence="10 11">
    <name type="scientific">Helicobacter fennelliae</name>
    <dbReference type="NCBI Taxonomy" id="215"/>
    <lineage>
        <taxon>Bacteria</taxon>
        <taxon>Pseudomonadati</taxon>
        <taxon>Campylobacterota</taxon>
        <taxon>Epsilonproteobacteria</taxon>
        <taxon>Campylobacterales</taxon>
        <taxon>Helicobacteraceae</taxon>
        <taxon>Helicobacter</taxon>
    </lineage>
</organism>
<dbReference type="EMBL" id="UAWL01000006">
    <property type="protein sequence ID" value="SQB98517.1"/>
    <property type="molecule type" value="Genomic_DNA"/>
</dbReference>
<dbReference type="FunFam" id="1.10.8.10:FF:000001">
    <property type="entry name" value="Elongation factor Ts"/>
    <property type="match status" value="1"/>
</dbReference>
<name>A0A2X3B9U7_9HELI</name>
<dbReference type="AlphaFoldDB" id="A0A2X3B9U7"/>
<keyword evidence="3 5" id="KW-0251">Elongation factor</keyword>
<evidence type="ECO:0000256" key="4">
    <source>
        <dbReference type="ARBA" id="ARBA00022917"/>
    </source>
</evidence>
<evidence type="ECO:0000259" key="9">
    <source>
        <dbReference type="Pfam" id="PF00889"/>
    </source>
</evidence>
<feature type="domain" description="Translation elongation factor EFTs/EF1B dimerisation" evidence="9">
    <location>
        <begin position="239"/>
        <end position="337"/>
    </location>
</feature>
<dbReference type="PROSITE" id="PS01127">
    <property type="entry name" value="EF_TS_2"/>
    <property type="match status" value="1"/>
</dbReference>
<accession>A0A2X3B9U7</accession>
<dbReference type="PROSITE" id="PS01126">
    <property type="entry name" value="EF_TS_1"/>
    <property type="match status" value="1"/>
</dbReference>
<dbReference type="InterPro" id="IPR001816">
    <property type="entry name" value="Transl_elong_EFTs/EF1B"/>
</dbReference>
<feature type="region of interest" description="Involved in Mg(2+) ion dislocation from EF-Tu" evidence="5">
    <location>
        <begin position="82"/>
        <end position="85"/>
    </location>
</feature>
<keyword evidence="4 5" id="KW-0648">Protein biosynthesis</keyword>
<comment type="function">
    <text evidence="5 6">Associates with the EF-Tu.GDP complex and induces the exchange of GDP to GTP. It remains bound to the aminoacyl-tRNA.EF-Tu.GTP complex up to the GTP hydrolysis stage on the ribosome.</text>
</comment>
<dbReference type="RefSeq" id="WP_112058560.1">
    <property type="nucleotide sequence ID" value="NZ_UAWL01000006.1"/>
</dbReference>
<evidence type="ECO:0000256" key="6">
    <source>
        <dbReference type="RuleBase" id="RU000642"/>
    </source>
</evidence>
<proteinExistence type="inferred from homology"/>
<evidence type="ECO:0000256" key="8">
    <source>
        <dbReference type="SAM" id="Coils"/>
    </source>
</evidence>
<feature type="domain" description="Translation elongation factor EFTs/EF1B dimerisation" evidence="9">
    <location>
        <begin position="73"/>
        <end position="225"/>
    </location>
</feature>
<dbReference type="InterPro" id="IPR009060">
    <property type="entry name" value="UBA-like_sf"/>
</dbReference>
<reference evidence="10 11" key="1">
    <citation type="submission" date="2018-06" db="EMBL/GenBank/DDBJ databases">
        <authorList>
            <consortium name="Pathogen Informatics"/>
            <person name="Doyle S."/>
        </authorList>
    </citation>
    <scope>NUCLEOTIDE SEQUENCE [LARGE SCALE GENOMIC DNA]</scope>
    <source>
        <strain evidence="10 11">NCTC13102</strain>
    </source>
</reference>
<comment type="similarity">
    <text evidence="1 5 6">Belongs to the EF-Ts family.</text>
</comment>
<evidence type="ECO:0000256" key="7">
    <source>
        <dbReference type="RuleBase" id="RU000643"/>
    </source>
</evidence>
<dbReference type="NCBIfam" id="TIGR00116">
    <property type="entry name" value="tsf"/>
    <property type="match status" value="2"/>
</dbReference>
<keyword evidence="5" id="KW-0963">Cytoplasm</keyword>
<evidence type="ECO:0000256" key="5">
    <source>
        <dbReference type="HAMAP-Rule" id="MF_00050"/>
    </source>
</evidence>
<dbReference type="Proteomes" id="UP000250166">
    <property type="component" value="Unassembled WGS sequence"/>
</dbReference>
<dbReference type="SUPFAM" id="SSF46934">
    <property type="entry name" value="UBA-like"/>
    <property type="match status" value="1"/>
</dbReference>
<dbReference type="Gene3D" id="1.10.8.10">
    <property type="entry name" value="DNA helicase RuvA subunit, C-terminal domain"/>
    <property type="match status" value="1"/>
</dbReference>
<dbReference type="InterPro" id="IPR018101">
    <property type="entry name" value="Transl_elong_Ts_CS"/>
</dbReference>
<feature type="coiled-coil region" evidence="8">
    <location>
        <begin position="207"/>
        <end position="269"/>
    </location>
</feature>
<sequence>MSEISAQLVKQLREMTDAGMMDCKKALVEVKGDLQKAVEYLREKGLSKAAKKADRIACEGVISVKVAPDFSKASLIEINSETDFVAKNDGFKDLVSKSTELIFANQINDVQSLGTLSIDGQNFDEYLKTQIAKIGENIVVRRVVSIQTGANEIVNGYVHSNGRVGVLISASFTNPQNTAKIAEFIRNLCMHAAAMKPQVLDHSGFDKDFIQKEKVALIAELQKENEELKRLGKTLKTIPEFISRCELTHEVLEKQKQKLKEELKKQNKPESIWDKIIPGQIERFIADNTLIDQRLTLLGQFFVMDDKKTIAQVLEEKSKEYNDAIKITKYVRFELGEGIEKKVENFAAEVAAQMK</sequence>